<reference evidence="2" key="1">
    <citation type="submission" date="2020-03" db="EMBL/GenBank/DDBJ databases">
        <title>The deep terrestrial virosphere.</title>
        <authorList>
            <person name="Holmfeldt K."/>
            <person name="Nilsson E."/>
            <person name="Simone D."/>
            <person name="Lopez-Fernandez M."/>
            <person name="Wu X."/>
            <person name="de Brujin I."/>
            <person name="Lundin D."/>
            <person name="Andersson A."/>
            <person name="Bertilsson S."/>
            <person name="Dopson M."/>
        </authorList>
    </citation>
    <scope>NUCLEOTIDE SEQUENCE</scope>
    <source>
        <strain evidence="2">MM415A01916</strain>
    </source>
</reference>
<gene>
    <name evidence="2" type="ORF">MM415A01916_0008</name>
</gene>
<dbReference type="AlphaFoldDB" id="A0A6M3JXU2"/>
<evidence type="ECO:0000313" key="2">
    <source>
        <dbReference type="EMBL" id="QJA74860.1"/>
    </source>
</evidence>
<organism evidence="2">
    <name type="scientific">viral metagenome</name>
    <dbReference type="NCBI Taxonomy" id="1070528"/>
    <lineage>
        <taxon>unclassified sequences</taxon>
        <taxon>metagenomes</taxon>
        <taxon>organismal metagenomes</taxon>
    </lineage>
</organism>
<feature type="region of interest" description="Disordered" evidence="1">
    <location>
        <begin position="106"/>
        <end position="127"/>
    </location>
</feature>
<evidence type="ECO:0000256" key="1">
    <source>
        <dbReference type="SAM" id="MobiDB-lite"/>
    </source>
</evidence>
<dbReference type="EMBL" id="MT142125">
    <property type="protein sequence ID" value="QJA74860.1"/>
    <property type="molecule type" value="Genomic_DNA"/>
</dbReference>
<name>A0A6M3JXU2_9ZZZZ</name>
<protein>
    <submittedName>
        <fullName evidence="2">Uncharacterized protein</fullName>
    </submittedName>
</protein>
<proteinExistence type="predicted"/>
<sequence length="127" mass="15026">MEVRLLRHIVNSDERDKYIKVNGALLKAVTILGNRFPEPTLDNVTLPNTKRLIGIHEKYLRFEGNNRVKKLVSAVLRILINKIEHSANYRDRFSWFVEELINSDWKPRSYNHPERDWNEPKPYGRGS</sequence>
<feature type="compositionally biased region" description="Basic and acidic residues" evidence="1">
    <location>
        <begin position="106"/>
        <end position="119"/>
    </location>
</feature>
<accession>A0A6M3JXU2</accession>